<feature type="transmembrane region" description="Helical" evidence="5">
    <location>
        <begin position="619"/>
        <end position="638"/>
    </location>
</feature>
<evidence type="ECO:0000256" key="3">
    <source>
        <dbReference type="ARBA" id="ARBA00022989"/>
    </source>
</evidence>
<organism evidence="7 8">
    <name type="scientific">Bacillus timonensis</name>
    <dbReference type="NCBI Taxonomy" id="1033734"/>
    <lineage>
        <taxon>Bacteria</taxon>
        <taxon>Bacillati</taxon>
        <taxon>Bacillota</taxon>
        <taxon>Bacilli</taxon>
        <taxon>Bacillales</taxon>
        <taxon>Bacillaceae</taxon>
        <taxon>Bacillus</taxon>
    </lineage>
</organism>
<feature type="transmembrane region" description="Helical" evidence="5">
    <location>
        <begin position="562"/>
        <end position="583"/>
    </location>
</feature>
<feature type="transmembrane region" description="Helical" evidence="5">
    <location>
        <begin position="589"/>
        <end position="612"/>
    </location>
</feature>
<name>A0A4S3PL93_9BACI</name>
<sequence length="708" mass="75861">MKLYQLFVSEIGKLKTNKAILVSVIAALLVPIVYAGILLSATWGPYDYLSNLPVAVVNNDIGAVSGDAPVNVGADLVDELKAGEDLGWDFVTSTEAMKGLQKNDYYMVIVIPEDFSQRVTSVMDPDPAKLELEYIQNEGLNFLASQVTNSAIEKIREKLANKITAEYTSQVFASLDDVADGFEKAADGSRQLADGTTQLHNGTTQLNTSVTAKMGDITKLADGTQELKTGTALLLHTLKEKSADITKLSDGSKELHAGTVTLKDGTNQIFDGLVQAKKGSEDLQTGIDGRLVPGSKKVADGTIAVRDGARQLAAGAKELIDGLEQYRTVNPTVRVGPYYQQIIDGAKKISTGLDKLSASSVGLADGADQIAVGLRDSISPGIGRLHTGLSKLVDGQQQVVAGATQLEVGAKQLADGNSQVRSGWTELTNGVAILDNGAAQISDGNMAVKKGWQTLATGTTELNNGAKQINEGSEELATGLREGEEKTSNISTGDRNIDMFSSPVELTNGKVNEYEYYRDSTAPYIITLALFVGILIMSLFIDLKKPANVSGRTWFLVKFAKLASLAFAQAVLLLVVVLLILQLSVSNLFGFIIFTILTSIVFSAIVLFLAAVGGNIGRFMALVFVVLQLSTTGANLPIEMLPDGLRALSSYLPFTYSIEGLKSLITLNDIGNGMFKLAILLGYAVIAVTLTLTVYFIKYRKERQYWEV</sequence>
<evidence type="ECO:0000313" key="8">
    <source>
        <dbReference type="Proteomes" id="UP000306477"/>
    </source>
</evidence>
<dbReference type="RefSeq" id="WP_136381240.1">
    <property type="nucleotide sequence ID" value="NZ_SLUB01000051.1"/>
</dbReference>
<comment type="subcellular location">
    <subcellularLocation>
        <location evidence="1">Membrane</location>
        <topology evidence="1">Multi-pass membrane protein</topology>
    </subcellularLocation>
</comment>
<dbReference type="InterPro" id="IPR017501">
    <property type="entry name" value="Phage_infect_YhgE_C"/>
</dbReference>
<comment type="caution">
    <text evidence="7">The sequence shown here is derived from an EMBL/GenBank/DDBJ whole genome shotgun (WGS) entry which is preliminary data.</text>
</comment>
<dbReference type="EMBL" id="SLUB01000051">
    <property type="protein sequence ID" value="THE10250.1"/>
    <property type="molecule type" value="Genomic_DNA"/>
</dbReference>
<reference evidence="7 8" key="1">
    <citation type="journal article" date="2019" name="Indoor Air">
        <title>Impacts of indoor surface finishes on bacterial viability.</title>
        <authorList>
            <person name="Hu J."/>
            <person name="Maamar S.B."/>
            <person name="Glawe A.J."/>
            <person name="Gottel N."/>
            <person name="Gilbert J.A."/>
            <person name="Hartmann E.M."/>
        </authorList>
    </citation>
    <scope>NUCLEOTIDE SEQUENCE [LARGE SCALE GENOMIC DNA]</scope>
    <source>
        <strain evidence="7 8">AF060A6</strain>
    </source>
</reference>
<dbReference type="Gene3D" id="1.10.287.950">
    <property type="entry name" value="Methyl-accepting chemotaxis protein"/>
    <property type="match status" value="1"/>
</dbReference>
<accession>A0A4S3PL93</accession>
<feature type="transmembrane region" description="Helical" evidence="5">
    <location>
        <begin position="522"/>
        <end position="541"/>
    </location>
</feature>
<protein>
    <submittedName>
        <fullName evidence="7">YhgE/Pip domain-containing protein</fullName>
    </submittedName>
</protein>
<proteinExistence type="predicted"/>
<gene>
    <name evidence="7" type="ORF">E1I69_19495</name>
</gene>
<dbReference type="PANTHER" id="PTHR43077">
    <property type="entry name" value="TRANSPORT PERMEASE YVFS-RELATED"/>
    <property type="match status" value="1"/>
</dbReference>
<keyword evidence="8" id="KW-1185">Reference proteome</keyword>
<dbReference type="InterPro" id="IPR051328">
    <property type="entry name" value="T7SS_ABC-Transporter"/>
</dbReference>
<dbReference type="Pfam" id="PF12698">
    <property type="entry name" value="ABC2_membrane_3"/>
    <property type="match status" value="2"/>
</dbReference>
<keyword evidence="3 5" id="KW-1133">Transmembrane helix</keyword>
<keyword evidence="2 5" id="KW-0812">Transmembrane</keyword>
<evidence type="ECO:0000313" key="7">
    <source>
        <dbReference type="EMBL" id="THE10250.1"/>
    </source>
</evidence>
<dbReference type="AlphaFoldDB" id="A0A4S3PL93"/>
<dbReference type="NCBIfam" id="TIGR03057">
    <property type="entry name" value="xxxLxxG_by_4"/>
    <property type="match status" value="3"/>
</dbReference>
<dbReference type="SUPFAM" id="SSF101967">
    <property type="entry name" value="Adhesin YadA, collagen-binding domain"/>
    <property type="match status" value="1"/>
</dbReference>
<dbReference type="PANTHER" id="PTHR43077:SF5">
    <property type="entry name" value="PHAGE INFECTION PROTEIN"/>
    <property type="match status" value="1"/>
</dbReference>
<dbReference type="InterPro" id="IPR023908">
    <property type="entry name" value="xxxLxxG_rpt"/>
</dbReference>
<dbReference type="Gene3D" id="3.40.1710.10">
    <property type="entry name" value="abc type-2 transporter like domain"/>
    <property type="match status" value="1"/>
</dbReference>
<dbReference type="Proteomes" id="UP000306477">
    <property type="component" value="Unassembled WGS sequence"/>
</dbReference>
<evidence type="ECO:0000259" key="6">
    <source>
        <dbReference type="Pfam" id="PF12698"/>
    </source>
</evidence>
<evidence type="ECO:0000256" key="5">
    <source>
        <dbReference type="SAM" id="Phobius"/>
    </source>
</evidence>
<dbReference type="NCBIfam" id="TIGR03062">
    <property type="entry name" value="pip_yhgE_Cterm"/>
    <property type="match status" value="1"/>
</dbReference>
<dbReference type="GO" id="GO:0016020">
    <property type="term" value="C:membrane"/>
    <property type="evidence" value="ECO:0007669"/>
    <property type="project" value="UniProtKB-SubCell"/>
</dbReference>
<dbReference type="InterPro" id="IPR011049">
    <property type="entry name" value="Serralysin-like_metalloprot_C"/>
</dbReference>
<feature type="domain" description="ABC-2 type transporter transmembrane" evidence="6">
    <location>
        <begin position="25"/>
        <end position="165"/>
    </location>
</feature>
<feature type="transmembrane region" description="Helical" evidence="5">
    <location>
        <begin position="20"/>
        <end position="43"/>
    </location>
</feature>
<evidence type="ECO:0000256" key="1">
    <source>
        <dbReference type="ARBA" id="ARBA00004141"/>
    </source>
</evidence>
<keyword evidence="4 5" id="KW-0472">Membrane</keyword>
<evidence type="ECO:0000256" key="2">
    <source>
        <dbReference type="ARBA" id="ARBA00022692"/>
    </source>
</evidence>
<dbReference type="InterPro" id="IPR017500">
    <property type="entry name" value="Phage_infect_YhgE_N"/>
</dbReference>
<evidence type="ECO:0000256" key="4">
    <source>
        <dbReference type="ARBA" id="ARBA00023136"/>
    </source>
</evidence>
<dbReference type="InterPro" id="IPR013525">
    <property type="entry name" value="ABC2_TM"/>
</dbReference>
<dbReference type="OrthoDB" id="9811483at2"/>
<feature type="transmembrane region" description="Helical" evidence="5">
    <location>
        <begin position="677"/>
        <end position="697"/>
    </location>
</feature>
<dbReference type="NCBIfam" id="TIGR03061">
    <property type="entry name" value="pip_yhgE_Nterm"/>
    <property type="match status" value="1"/>
</dbReference>
<feature type="domain" description="ABC-2 type transporter transmembrane" evidence="6">
    <location>
        <begin position="490"/>
        <end position="692"/>
    </location>
</feature>
<dbReference type="GO" id="GO:0140359">
    <property type="term" value="F:ABC-type transporter activity"/>
    <property type="evidence" value="ECO:0007669"/>
    <property type="project" value="InterPro"/>
</dbReference>